<dbReference type="EMBL" id="VSIJ01000033">
    <property type="protein sequence ID" value="TXX65425.1"/>
    <property type="molecule type" value="Genomic_DNA"/>
</dbReference>
<dbReference type="AlphaFoldDB" id="A0A5C9HMG0"/>
<reference evidence="1 3" key="2">
    <citation type="submission" date="2019-09" db="EMBL/GenBank/DDBJ databases">
        <authorList>
            <person name="Kritzky A."/>
            <person name="Schelkanova E.Y."/>
            <person name="Alkhova Z.V."/>
            <person name="Smirnova N.I."/>
        </authorList>
    </citation>
    <scope>NUCLEOTIDE SEQUENCE [LARGE SCALE GENOMIC DNA]</scope>
    <source>
        <strain evidence="1 3">M1526</strain>
    </source>
</reference>
<gene>
    <name evidence="1" type="ORF">F0M16_02465</name>
    <name evidence="2" type="ORF">FXF03_13315</name>
</gene>
<name>A0A5C9HMG0_VIBCL</name>
<proteinExistence type="predicted"/>
<reference evidence="2 4" key="1">
    <citation type="submission" date="2019-06" db="EMBL/GenBank/DDBJ databases">
        <title>Vibrio cholerae phylogeny based on whole-genome sequencing reveals genetic diversity and population strucutre.</title>
        <authorList>
            <person name="Zhiqiu Y."/>
            <person name="Bin L."/>
            <person name="Lingyan J."/>
        </authorList>
    </citation>
    <scope>NUCLEOTIDE SEQUENCE [LARGE SCALE GENOMIC DNA]</scope>
    <source>
        <strain evidence="2 4">N2814</strain>
    </source>
</reference>
<comment type="caution">
    <text evidence="1">The sequence shown here is derived from an EMBL/GenBank/DDBJ whole genome shotgun (WGS) entry which is preliminary data.</text>
</comment>
<evidence type="ECO:0000313" key="1">
    <source>
        <dbReference type="EMBL" id="KAA1256206.1"/>
    </source>
</evidence>
<evidence type="ECO:0000313" key="4">
    <source>
        <dbReference type="Proteomes" id="UP000323819"/>
    </source>
</evidence>
<accession>A0A5C9HMG0</accession>
<dbReference type="Proteomes" id="UP000323225">
    <property type="component" value="Unassembled WGS sequence"/>
</dbReference>
<evidence type="ECO:0000313" key="3">
    <source>
        <dbReference type="Proteomes" id="UP000323225"/>
    </source>
</evidence>
<sequence length="56" mass="6680">MLSIRKSICCQWASWRTEQCSDAVFKKEVKRWMSRNFHKSKKSPYLSLYFAWASSG</sequence>
<evidence type="ECO:0000313" key="2">
    <source>
        <dbReference type="EMBL" id="TXX65425.1"/>
    </source>
</evidence>
<protein>
    <submittedName>
        <fullName evidence="1">Chemotaxis protein</fullName>
    </submittedName>
</protein>
<dbReference type="EMBL" id="VUAA01000002">
    <property type="protein sequence ID" value="KAA1256206.1"/>
    <property type="molecule type" value="Genomic_DNA"/>
</dbReference>
<organism evidence="1 3">
    <name type="scientific">Vibrio cholerae</name>
    <dbReference type="NCBI Taxonomy" id="666"/>
    <lineage>
        <taxon>Bacteria</taxon>
        <taxon>Pseudomonadati</taxon>
        <taxon>Pseudomonadota</taxon>
        <taxon>Gammaproteobacteria</taxon>
        <taxon>Vibrionales</taxon>
        <taxon>Vibrionaceae</taxon>
        <taxon>Vibrio</taxon>
    </lineage>
</organism>
<dbReference type="Proteomes" id="UP000323819">
    <property type="component" value="Unassembled WGS sequence"/>
</dbReference>